<dbReference type="SUPFAM" id="SSF46785">
    <property type="entry name" value="Winged helix' DNA-binding domain"/>
    <property type="match status" value="1"/>
</dbReference>
<dbReference type="PROSITE" id="PS51077">
    <property type="entry name" value="HTH_ICLR"/>
    <property type="match status" value="1"/>
</dbReference>
<gene>
    <name evidence="6" type="ORF">JFL75_16480</name>
</gene>
<dbReference type="EMBL" id="CP067089">
    <property type="protein sequence ID" value="QQO08513.1"/>
    <property type="molecule type" value="Genomic_DNA"/>
</dbReference>
<reference evidence="6" key="1">
    <citation type="submission" date="2021-01" db="EMBL/GenBank/DDBJ databases">
        <title>Description of Breznakiella homolactica.</title>
        <authorList>
            <person name="Song Y."/>
            <person name="Brune A."/>
        </authorList>
    </citation>
    <scope>NUCLEOTIDE SEQUENCE</scope>
    <source>
        <strain evidence="6">RmG30</strain>
    </source>
</reference>
<evidence type="ECO:0000256" key="2">
    <source>
        <dbReference type="ARBA" id="ARBA00023125"/>
    </source>
</evidence>
<dbReference type="Gene3D" id="1.10.10.10">
    <property type="entry name" value="Winged helix-like DNA-binding domain superfamily/Winged helix DNA-binding domain"/>
    <property type="match status" value="1"/>
</dbReference>
<dbReference type="GO" id="GO:0003677">
    <property type="term" value="F:DNA binding"/>
    <property type="evidence" value="ECO:0007669"/>
    <property type="project" value="UniProtKB-KW"/>
</dbReference>
<dbReference type="InterPro" id="IPR036388">
    <property type="entry name" value="WH-like_DNA-bd_sf"/>
</dbReference>
<dbReference type="Pfam" id="PF09339">
    <property type="entry name" value="HTH_IclR"/>
    <property type="match status" value="1"/>
</dbReference>
<dbReference type="PANTHER" id="PTHR30136">
    <property type="entry name" value="HELIX-TURN-HELIX TRANSCRIPTIONAL REGULATOR, ICLR FAMILY"/>
    <property type="match status" value="1"/>
</dbReference>
<dbReference type="PANTHER" id="PTHR30136:SF24">
    <property type="entry name" value="HTH-TYPE TRANSCRIPTIONAL REPRESSOR ALLR"/>
    <property type="match status" value="1"/>
</dbReference>
<dbReference type="GO" id="GO:0045892">
    <property type="term" value="P:negative regulation of DNA-templated transcription"/>
    <property type="evidence" value="ECO:0007669"/>
    <property type="project" value="TreeGrafter"/>
</dbReference>
<evidence type="ECO:0000256" key="3">
    <source>
        <dbReference type="ARBA" id="ARBA00023163"/>
    </source>
</evidence>
<dbReference type="PROSITE" id="PS51078">
    <property type="entry name" value="ICLR_ED"/>
    <property type="match status" value="1"/>
</dbReference>
<dbReference type="AlphaFoldDB" id="A0A7T7XLM3"/>
<dbReference type="InterPro" id="IPR014757">
    <property type="entry name" value="Tscrpt_reg_IclR_C"/>
</dbReference>
<dbReference type="SMART" id="SM00346">
    <property type="entry name" value="HTH_ICLR"/>
    <property type="match status" value="1"/>
</dbReference>
<organism evidence="6 7">
    <name type="scientific">Breznakiella homolactica</name>
    <dbReference type="NCBI Taxonomy" id="2798577"/>
    <lineage>
        <taxon>Bacteria</taxon>
        <taxon>Pseudomonadati</taxon>
        <taxon>Spirochaetota</taxon>
        <taxon>Spirochaetia</taxon>
        <taxon>Spirochaetales</taxon>
        <taxon>Breznakiellaceae</taxon>
        <taxon>Breznakiella</taxon>
    </lineage>
</organism>
<proteinExistence type="predicted"/>
<dbReference type="RefSeq" id="WP_215625819.1">
    <property type="nucleotide sequence ID" value="NZ_CP067089.2"/>
</dbReference>
<dbReference type="InterPro" id="IPR036390">
    <property type="entry name" value="WH_DNA-bd_sf"/>
</dbReference>
<evidence type="ECO:0000256" key="1">
    <source>
        <dbReference type="ARBA" id="ARBA00023015"/>
    </source>
</evidence>
<accession>A0A7T7XLM3</accession>
<evidence type="ECO:0000259" key="4">
    <source>
        <dbReference type="PROSITE" id="PS51077"/>
    </source>
</evidence>
<dbReference type="Gene3D" id="3.30.450.40">
    <property type="match status" value="1"/>
</dbReference>
<keyword evidence="7" id="KW-1185">Reference proteome</keyword>
<feature type="domain" description="IclR-ED" evidence="5">
    <location>
        <begin position="74"/>
        <end position="258"/>
    </location>
</feature>
<feature type="domain" description="HTH iclR-type" evidence="4">
    <location>
        <begin position="11"/>
        <end position="73"/>
    </location>
</feature>
<evidence type="ECO:0000313" key="7">
    <source>
        <dbReference type="Proteomes" id="UP000595917"/>
    </source>
</evidence>
<keyword evidence="3" id="KW-0804">Transcription</keyword>
<protein>
    <submittedName>
        <fullName evidence="6">IclR family transcriptional regulator</fullName>
    </submittedName>
</protein>
<sequence>MDQENGEKYTVKVAERCFEILDLAISQEEPLTNQNVAAHLKINTNMAFRLLSTMVNSGYLTKDESSGQYHISLKVLHLTRKSLLSLDIRRISMPYLELLWHQFPKANLNMAVYYDGDILVLDRIDSVSLPRTYFTPGKVLPFHCTGLGKVLTSEMPEEDIDRLVLEKGLNSYTTYTISDPVSLKKELAKVREEQCARDRNEFILNDNCNAVPIRNQKGAVIAAISLSAFENYMSVEEVENTMPVLMETGRKISFLMGYQKGSIL</sequence>
<dbReference type="InterPro" id="IPR050707">
    <property type="entry name" value="HTH_MetabolicPath_Reg"/>
</dbReference>
<name>A0A7T7XLM3_9SPIR</name>
<dbReference type="SUPFAM" id="SSF55781">
    <property type="entry name" value="GAF domain-like"/>
    <property type="match status" value="1"/>
</dbReference>
<dbReference type="InterPro" id="IPR029016">
    <property type="entry name" value="GAF-like_dom_sf"/>
</dbReference>
<dbReference type="InterPro" id="IPR005471">
    <property type="entry name" value="Tscrpt_reg_IclR_N"/>
</dbReference>
<dbReference type="GO" id="GO:0003700">
    <property type="term" value="F:DNA-binding transcription factor activity"/>
    <property type="evidence" value="ECO:0007669"/>
    <property type="project" value="TreeGrafter"/>
</dbReference>
<dbReference type="KEGG" id="bhc:JFL75_16480"/>
<evidence type="ECO:0000259" key="5">
    <source>
        <dbReference type="PROSITE" id="PS51078"/>
    </source>
</evidence>
<keyword evidence="1" id="KW-0805">Transcription regulation</keyword>
<keyword evidence="2" id="KW-0238">DNA-binding</keyword>
<dbReference type="Proteomes" id="UP000595917">
    <property type="component" value="Chromosome"/>
</dbReference>
<dbReference type="Pfam" id="PF01614">
    <property type="entry name" value="IclR_C"/>
    <property type="match status" value="1"/>
</dbReference>
<evidence type="ECO:0000313" key="6">
    <source>
        <dbReference type="EMBL" id="QQO08513.1"/>
    </source>
</evidence>